<dbReference type="AlphaFoldDB" id="A0A4R4RG49"/>
<sequence length="182" mass="19356">MIDLTGRDEVAHLVEPLRRIDRQAETMGLHDLVVGAAARDMLLHAGHGVPIRRMTTDLDIAVAVEDWRGFEALRSTFPHASGGPEHRVTVGAMQVDLVPFGGVERTDRTIAWPPAGDWVMSAFGLAEALTTADETGLAPRSRGPGRFAAGTGGPQADRMGGAPSPASPARQLRPPADTEIVR</sequence>
<evidence type="ECO:0000256" key="1">
    <source>
        <dbReference type="SAM" id="MobiDB-lite"/>
    </source>
</evidence>
<protein>
    <submittedName>
        <fullName evidence="2">Uncharacterized protein</fullName>
    </submittedName>
</protein>
<name>A0A4R4RG49_9ACTN</name>
<dbReference type="Proteomes" id="UP000295621">
    <property type="component" value="Unassembled WGS sequence"/>
</dbReference>
<dbReference type="RefSeq" id="WP_131986217.1">
    <property type="nucleotide sequence ID" value="NZ_SMKL01000057.1"/>
</dbReference>
<gene>
    <name evidence="2" type="ORF">E1212_21420</name>
</gene>
<comment type="caution">
    <text evidence="2">The sequence shown here is derived from an EMBL/GenBank/DDBJ whole genome shotgun (WGS) entry which is preliminary data.</text>
</comment>
<evidence type="ECO:0000313" key="2">
    <source>
        <dbReference type="EMBL" id="TDC48368.1"/>
    </source>
</evidence>
<dbReference type="EMBL" id="SMKL01000057">
    <property type="protein sequence ID" value="TDC48368.1"/>
    <property type="molecule type" value="Genomic_DNA"/>
</dbReference>
<proteinExistence type="predicted"/>
<dbReference type="OrthoDB" id="4829960at2"/>
<reference evidence="2 3" key="1">
    <citation type="submission" date="2019-02" db="EMBL/GenBank/DDBJ databases">
        <title>Draft genome sequences of novel Actinobacteria.</title>
        <authorList>
            <person name="Sahin N."/>
            <person name="Ay H."/>
            <person name="Saygin H."/>
        </authorList>
    </citation>
    <scope>NUCLEOTIDE SEQUENCE [LARGE SCALE GENOMIC DNA]</scope>
    <source>
        <strain evidence="2 3">KC603</strain>
    </source>
</reference>
<feature type="region of interest" description="Disordered" evidence="1">
    <location>
        <begin position="133"/>
        <end position="182"/>
    </location>
</feature>
<evidence type="ECO:0000313" key="3">
    <source>
        <dbReference type="Proteomes" id="UP000295621"/>
    </source>
</evidence>
<keyword evidence="3" id="KW-1185">Reference proteome</keyword>
<accession>A0A4R4RG49</accession>
<organism evidence="2 3">
    <name type="scientific">Jiangella ureilytica</name>
    <dbReference type="NCBI Taxonomy" id="2530374"/>
    <lineage>
        <taxon>Bacteria</taxon>
        <taxon>Bacillati</taxon>
        <taxon>Actinomycetota</taxon>
        <taxon>Actinomycetes</taxon>
        <taxon>Jiangellales</taxon>
        <taxon>Jiangellaceae</taxon>
        <taxon>Jiangella</taxon>
    </lineage>
</organism>